<comment type="catalytic activity">
    <reaction evidence="8">
        <text>guanosine 3',5'-bis(diphosphate) + H2O = GDP + diphosphate + H(+)</text>
        <dbReference type="Rhea" id="RHEA:14253"/>
        <dbReference type="ChEBI" id="CHEBI:15377"/>
        <dbReference type="ChEBI" id="CHEBI:15378"/>
        <dbReference type="ChEBI" id="CHEBI:33019"/>
        <dbReference type="ChEBI" id="CHEBI:58189"/>
        <dbReference type="ChEBI" id="CHEBI:77828"/>
        <dbReference type="EC" id="3.1.7.2"/>
    </reaction>
</comment>
<keyword evidence="2" id="KW-0548">Nucleotidyltransferase</keyword>
<dbReference type="SUPFAM" id="SSF109604">
    <property type="entry name" value="HD-domain/PDEase-like"/>
    <property type="match status" value="1"/>
</dbReference>
<dbReference type="InterPro" id="IPR045865">
    <property type="entry name" value="ACT-like_dom_sf"/>
</dbReference>
<evidence type="ECO:0000259" key="9">
    <source>
        <dbReference type="PROSITE" id="PS51671"/>
    </source>
</evidence>
<dbReference type="SMART" id="SM00471">
    <property type="entry name" value="HDc"/>
    <property type="match status" value="1"/>
</dbReference>
<evidence type="ECO:0000256" key="7">
    <source>
        <dbReference type="ARBA" id="ARBA00024387"/>
    </source>
</evidence>
<dbReference type="Pfam" id="PF01842">
    <property type="entry name" value="ACT"/>
    <property type="match status" value="1"/>
</dbReference>
<dbReference type="EC" id="3.1.7.2" evidence="7"/>
<dbReference type="PROSITE" id="PS51831">
    <property type="entry name" value="HD"/>
    <property type="match status" value="1"/>
</dbReference>
<dbReference type="Gene3D" id="1.10.3210.10">
    <property type="entry name" value="Hypothetical protein af1432"/>
    <property type="match status" value="1"/>
</dbReference>
<dbReference type="PANTHER" id="PTHR47320">
    <property type="entry name" value="BIFUNCTIONAL URIDYLYLTRANSFERASE/URIDYLYL-REMOVING ENZYME"/>
    <property type="match status" value="1"/>
</dbReference>
<dbReference type="PROSITE" id="PS51671">
    <property type="entry name" value="ACT"/>
    <property type="match status" value="1"/>
</dbReference>
<organism evidence="11 12">
    <name type="scientific">Escherichia coli</name>
    <dbReference type="NCBI Taxonomy" id="562"/>
    <lineage>
        <taxon>Bacteria</taxon>
        <taxon>Pseudomonadati</taxon>
        <taxon>Pseudomonadota</taxon>
        <taxon>Gammaproteobacteria</taxon>
        <taxon>Enterobacterales</taxon>
        <taxon>Enterobacteriaceae</taxon>
        <taxon>Escherichia</taxon>
    </lineage>
</organism>
<dbReference type="AlphaFoldDB" id="A0A6D0IPW8"/>
<evidence type="ECO:0000256" key="1">
    <source>
        <dbReference type="ARBA" id="ARBA00022679"/>
    </source>
</evidence>
<comment type="caution">
    <text evidence="11">The sequence shown here is derived from an EMBL/GenBank/DDBJ whole genome shotgun (WGS) entry which is preliminary data.</text>
</comment>
<sequence>TRRVSELNQMLLQLFDEAILALPADEKPRPIDDEFQLRGTLIDLRDETLFMRQPEAILRMFYTMVRNSAITGIYSTTLRQLRHARRHLQQPLCNIPEARKLFLSILRHPGAVRRGLLPMHRHSVLGAYMPQWSHIVGQMQFDLFHAYTVDEHTIRVMLKLESFASEETRQRHPLCVDVWPRLPSTELIFIAALFHDIAKGRGGDHSILGAQDVVHFAELHGLNSRETQLVAWLVRQHLLMSVTAQRRDIQDPEVIKQFAEEVQTENRLRYLVCLTVADICATNETLWNSWKQSLLRELYFATEKQLRRGMQNTPDMRERVRHHQLQALALLRMDNIDEEALHQIWSRCRANYFVRHSPNQLAWHARHLLQHDLSKPLVLLSPQATRGGTEIFIWSPDRPYLFAAVCAELDRRNLSVHDAQIFTTRDGMAMDT</sequence>
<name>A0A6D0IPW8_ECOLX</name>
<dbReference type="EMBL" id="WTQJ01000925">
    <property type="protein sequence ID" value="MWR16228.1"/>
    <property type="molecule type" value="Genomic_DNA"/>
</dbReference>
<reference evidence="11 12" key="1">
    <citation type="submission" date="2019-12" db="EMBL/GenBank/DDBJ databases">
        <title>Enteriobacteria Tanzani isolates_8377-8380.</title>
        <authorList>
            <person name="Subbiah M."/>
            <person name="Call D."/>
        </authorList>
    </citation>
    <scope>NUCLEOTIDE SEQUENCE [LARGE SCALE GENOMIC DNA]</scope>
    <source>
        <strain evidence="11 12">8380wG1</strain>
    </source>
</reference>
<dbReference type="GO" id="GO:0008773">
    <property type="term" value="F:[protein-PII] uridylyltransferase activity"/>
    <property type="evidence" value="ECO:0007669"/>
    <property type="project" value="InterPro"/>
</dbReference>
<feature type="domain" description="ACT" evidence="9">
    <location>
        <begin position="390"/>
        <end position="432"/>
    </location>
</feature>
<evidence type="ECO:0000313" key="11">
    <source>
        <dbReference type="EMBL" id="MWR16228.1"/>
    </source>
</evidence>
<accession>A0A6D0IPW8</accession>
<protein>
    <recommendedName>
        <fullName evidence="7">guanosine-3',5'-bis(diphosphate) 3'-diphosphatase</fullName>
        <ecNumber evidence="7">3.1.7.2</ecNumber>
    </recommendedName>
</protein>
<evidence type="ECO:0000256" key="4">
    <source>
        <dbReference type="ARBA" id="ARBA00022801"/>
    </source>
</evidence>
<gene>
    <name evidence="11" type="ORF">GQA06_20845</name>
</gene>
<dbReference type="Pfam" id="PF01966">
    <property type="entry name" value="HD"/>
    <property type="match status" value="1"/>
</dbReference>
<dbReference type="Proteomes" id="UP000430387">
    <property type="component" value="Unassembled WGS sequence"/>
</dbReference>
<dbReference type="InterPro" id="IPR006674">
    <property type="entry name" value="HD_domain"/>
</dbReference>
<dbReference type="CDD" id="cd00077">
    <property type="entry name" value="HDc"/>
    <property type="match status" value="1"/>
</dbReference>
<dbReference type="InterPro" id="IPR002912">
    <property type="entry name" value="ACT_dom"/>
</dbReference>
<dbReference type="FunFam" id="1.10.3210.10:FF:000005">
    <property type="entry name" value="Bifunctional uridylyltransferase/uridylyl-removing enzyme"/>
    <property type="match status" value="1"/>
</dbReference>
<dbReference type="HAMAP" id="MF_00277">
    <property type="entry name" value="PII_uridylyl_transf"/>
    <property type="match status" value="1"/>
</dbReference>
<evidence type="ECO:0000256" key="6">
    <source>
        <dbReference type="ARBA" id="ARBA00023268"/>
    </source>
</evidence>
<evidence type="ECO:0000313" key="12">
    <source>
        <dbReference type="Proteomes" id="UP000430387"/>
    </source>
</evidence>
<keyword evidence="1" id="KW-0808">Transferase</keyword>
<evidence type="ECO:0000256" key="3">
    <source>
        <dbReference type="ARBA" id="ARBA00022737"/>
    </source>
</evidence>
<dbReference type="InterPro" id="IPR010043">
    <property type="entry name" value="UTase/UR"/>
</dbReference>
<evidence type="ECO:0000256" key="5">
    <source>
        <dbReference type="ARBA" id="ARBA00022842"/>
    </source>
</evidence>
<keyword evidence="6" id="KW-0511">Multifunctional enzyme</keyword>
<dbReference type="InterPro" id="IPR003607">
    <property type="entry name" value="HD/PDEase_dom"/>
</dbReference>
<keyword evidence="4" id="KW-0378">Hydrolase</keyword>
<feature type="domain" description="HD" evidence="10">
    <location>
        <begin position="149"/>
        <end position="271"/>
    </location>
</feature>
<dbReference type="CDD" id="cd04900">
    <property type="entry name" value="ACT_UUR-like_1"/>
    <property type="match status" value="1"/>
</dbReference>
<dbReference type="SUPFAM" id="SSF55021">
    <property type="entry name" value="ACT-like"/>
    <property type="match status" value="1"/>
</dbReference>
<evidence type="ECO:0000256" key="2">
    <source>
        <dbReference type="ARBA" id="ARBA00022695"/>
    </source>
</evidence>
<evidence type="ECO:0000256" key="8">
    <source>
        <dbReference type="ARBA" id="ARBA00047968"/>
    </source>
</evidence>
<keyword evidence="5" id="KW-0460">Magnesium</keyword>
<dbReference type="PANTHER" id="PTHR47320:SF1">
    <property type="entry name" value="BIFUNCTIONAL URIDYLYLTRANSFERASE_URIDYLYL-REMOVING ENZYME"/>
    <property type="match status" value="1"/>
</dbReference>
<feature type="non-terminal residue" evidence="11">
    <location>
        <position position="1"/>
    </location>
</feature>
<keyword evidence="3" id="KW-0677">Repeat</keyword>
<proteinExistence type="inferred from homology"/>
<feature type="non-terminal residue" evidence="11">
    <location>
        <position position="432"/>
    </location>
</feature>
<evidence type="ECO:0000259" key="10">
    <source>
        <dbReference type="PROSITE" id="PS51831"/>
    </source>
</evidence>
<dbReference type="GO" id="GO:0008893">
    <property type="term" value="F:guanosine-3',5'-bis(diphosphate) 3'-diphosphatase activity"/>
    <property type="evidence" value="ECO:0007669"/>
    <property type="project" value="UniProtKB-EC"/>
</dbReference>